<dbReference type="RefSeq" id="WP_132580333.1">
    <property type="nucleotide sequence ID" value="NZ_SMAJ01000003.1"/>
</dbReference>
<dbReference type="PANTHER" id="PTHR11941">
    <property type="entry name" value="ENOYL-COA HYDRATASE-RELATED"/>
    <property type="match status" value="1"/>
</dbReference>
<evidence type="ECO:0000313" key="3">
    <source>
        <dbReference type="EMBL" id="TCT09575.1"/>
    </source>
</evidence>
<evidence type="ECO:0000256" key="1">
    <source>
        <dbReference type="ARBA" id="ARBA00005254"/>
    </source>
</evidence>
<reference evidence="3 4" key="1">
    <citation type="submission" date="2019-03" db="EMBL/GenBank/DDBJ databases">
        <title>Genomic Encyclopedia of Type Strains, Phase IV (KMG-IV): sequencing the most valuable type-strain genomes for metagenomic binning, comparative biology and taxonomic classification.</title>
        <authorList>
            <person name="Goeker M."/>
        </authorList>
    </citation>
    <scope>NUCLEOTIDE SEQUENCE [LARGE SCALE GENOMIC DNA]</scope>
    <source>
        <strain evidence="3 4">DSM 24591</strain>
    </source>
</reference>
<keyword evidence="4" id="KW-1185">Reference proteome</keyword>
<dbReference type="PANTHER" id="PTHR11941:SF54">
    <property type="entry name" value="ENOYL-COA HYDRATASE, MITOCHONDRIAL"/>
    <property type="match status" value="1"/>
</dbReference>
<dbReference type="GO" id="GO:0003824">
    <property type="term" value="F:catalytic activity"/>
    <property type="evidence" value="ECO:0007669"/>
    <property type="project" value="InterPro"/>
</dbReference>
<evidence type="ECO:0000256" key="2">
    <source>
        <dbReference type="RuleBase" id="RU003707"/>
    </source>
</evidence>
<dbReference type="Gene3D" id="3.90.226.10">
    <property type="entry name" value="2-enoyl-CoA Hydratase, Chain A, domain 1"/>
    <property type="match status" value="1"/>
</dbReference>
<evidence type="ECO:0000313" key="4">
    <source>
        <dbReference type="Proteomes" id="UP000295525"/>
    </source>
</evidence>
<dbReference type="InterPro" id="IPR029045">
    <property type="entry name" value="ClpP/crotonase-like_dom_sf"/>
</dbReference>
<protein>
    <submittedName>
        <fullName evidence="3">Enoyl-CoA hydratase</fullName>
    </submittedName>
</protein>
<accession>A0A4R3MDH7</accession>
<proteinExistence type="inferred from homology"/>
<dbReference type="Pfam" id="PF00378">
    <property type="entry name" value="ECH_1"/>
    <property type="match status" value="1"/>
</dbReference>
<organism evidence="3 4">
    <name type="scientific">Paralcaligenes ureilyticus</name>
    <dbReference type="NCBI Taxonomy" id="627131"/>
    <lineage>
        <taxon>Bacteria</taxon>
        <taxon>Pseudomonadati</taxon>
        <taxon>Pseudomonadota</taxon>
        <taxon>Betaproteobacteria</taxon>
        <taxon>Burkholderiales</taxon>
        <taxon>Alcaligenaceae</taxon>
        <taxon>Paralcaligenes</taxon>
    </lineage>
</organism>
<dbReference type="OrthoDB" id="9777711at2"/>
<dbReference type="CDD" id="cd06558">
    <property type="entry name" value="crotonase-like"/>
    <property type="match status" value="1"/>
</dbReference>
<dbReference type="SUPFAM" id="SSF52096">
    <property type="entry name" value="ClpP/crotonase"/>
    <property type="match status" value="1"/>
</dbReference>
<dbReference type="Proteomes" id="UP000295525">
    <property type="component" value="Unassembled WGS sequence"/>
</dbReference>
<comment type="caution">
    <text evidence="3">The sequence shown here is derived from an EMBL/GenBank/DDBJ whole genome shotgun (WGS) entry which is preliminary data.</text>
</comment>
<gene>
    <name evidence="3" type="ORF">EDC26_103194</name>
</gene>
<dbReference type="InterPro" id="IPR018376">
    <property type="entry name" value="Enoyl-CoA_hyd/isom_CS"/>
</dbReference>
<dbReference type="GO" id="GO:0006635">
    <property type="term" value="P:fatty acid beta-oxidation"/>
    <property type="evidence" value="ECO:0007669"/>
    <property type="project" value="TreeGrafter"/>
</dbReference>
<dbReference type="EMBL" id="SMAJ01000003">
    <property type="protein sequence ID" value="TCT09575.1"/>
    <property type="molecule type" value="Genomic_DNA"/>
</dbReference>
<name>A0A4R3MDH7_9BURK</name>
<dbReference type="PROSITE" id="PS00166">
    <property type="entry name" value="ENOYL_COA_HYDRATASE"/>
    <property type="match status" value="1"/>
</dbReference>
<dbReference type="AlphaFoldDB" id="A0A4R3MDH7"/>
<comment type="similarity">
    <text evidence="1 2">Belongs to the enoyl-CoA hydratase/isomerase family.</text>
</comment>
<sequence>MSSITSSLDNSVLVLTIENEAKRNAFTHPMTLELGRRLLAAEADANVRCIVITGAGDSAFSSGHDLRGMLADREHASDPLLNAPFLLPATLTTPTIAAVNGYAFAAGFILAISCDFRVCAANASFSAPGARIGLLPIGGQISRLPSLIPRGIAHDLLITGREMKADEAFRIGFANRLVSTGSALQASLEMARAIANNSSGVVRAVKAGLETLSTQGTNAAARFEWDKGRELQSKPDADEGMRAFLEKRPPKFL</sequence>
<dbReference type="InterPro" id="IPR001753">
    <property type="entry name" value="Enoyl-CoA_hydra/iso"/>
</dbReference>